<feature type="domain" description="C2H2-type" evidence="7">
    <location>
        <begin position="714"/>
        <end position="744"/>
    </location>
</feature>
<keyword evidence="9" id="KW-1185">Reference proteome</keyword>
<feature type="domain" description="C2H2-type" evidence="7">
    <location>
        <begin position="657"/>
        <end position="685"/>
    </location>
</feature>
<protein>
    <recommendedName>
        <fullName evidence="7">C2H2-type domain-containing protein</fullName>
    </recommendedName>
</protein>
<dbReference type="EMBL" id="CADEBC010000608">
    <property type="protein sequence ID" value="CAB3259314.1"/>
    <property type="molecule type" value="Genomic_DNA"/>
</dbReference>
<evidence type="ECO:0000256" key="1">
    <source>
        <dbReference type="ARBA" id="ARBA00022723"/>
    </source>
</evidence>
<dbReference type="OrthoDB" id="8110911at2759"/>
<keyword evidence="4" id="KW-0862">Zinc</keyword>
<evidence type="ECO:0000256" key="2">
    <source>
        <dbReference type="ARBA" id="ARBA00022737"/>
    </source>
</evidence>
<feature type="domain" description="C2H2-type" evidence="7">
    <location>
        <begin position="600"/>
        <end position="627"/>
    </location>
</feature>
<evidence type="ECO:0000256" key="3">
    <source>
        <dbReference type="ARBA" id="ARBA00022771"/>
    </source>
</evidence>
<feature type="region of interest" description="Disordered" evidence="6">
    <location>
        <begin position="68"/>
        <end position="111"/>
    </location>
</feature>
<reference evidence="8 9" key="1">
    <citation type="submission" date="2020-04" db="EMBL/GenBank/DDBJ databases">
        <authorList>
            <person name="Wallbank WR R."/>
            <person name="Pardo Diaz C."/>
            <person name="Kozak K."/>
            <person name="Martin S."/>
            <person name="Jiggins C."/>
            <person name="Moest M."/>
            <person name="Warren A I."/>
            <person name="Byers J.R.P. K."/>
            <person name="Montejo-Kovacevich G."/>
            <person name="Yen C E."/>
        </authorList>
    </citation>
    <scope>NUCLEOTIDE SEQUENCE [LARGE SCALE GENOMIC DNA]</scope>
</reference>
<comment type="caution">
    <text evidence="8">The sequence shown here is derived from an EMBL/GenBank/DDBJ whole genome shotgun (WGS) entry which is preliminary data.</text>
</comment>
<keyword evidence="2" id="KW-0677">Repeat</keyword>
<proteinExistence type="predicted"/>
<dbReference type="SUPFAM" id="SSF57667">
    <property type="entry name" value="beta-beta-alpha zinc fingers"/>
    <property type="match status" value="2"/>
</dbReference>
<feature type="compositionally biased region" description="Polar residues" evidence="6">
    <location>
        <begin position="68"/>
        <end position="79"/>
    </location>
</feature>
<keyword evidence="3 5" id="KW-0863">Zinc-finger</keyword>
<dbReference type="SMART" id="SM00355">
    <property type="entry name" value="ZnF_C2H2"/>
    <property type="match status" value="8"/>
</dbReference>
<accession>A0A8S1BH48</accession>
<evidence type="ECO:0000259" key="7">
    <source>
        <dbReference type="PROSITE" id="PS50157"/>
    </source>
</evidence>
<dbReference type="InterPro" id="IPR013087">
    <property type="entry name" value="Znf_C2H2_type"/>
</dbReference>
<feature type="region of interest" description="Disordered" evidence="6">
    <location>
        <begin position="832"/>
        <end position="864"/>
    </location>
</feature>
<dbReference type="PANTHER" id="PTHR24379">
    <property type="entry name" value="KRAB AND ZINC FINGER DOMAIN-CONTAINING"/>
    <property type="match status" value="1"/>
</dbReference>
<dbReference type="Gene3D" id="3.30.160.60">
    <property type="entry name" value="Classic Zinc Finger"/>
    <property type="match status" value="3"/>
</dbReference>
<feature type="region of interest" description="Disordered" evidence="6">
    <location>
        <begin position="891"/>
        <end position="911"/>
    </location>
</feature>
<evidence type="ECO:0000313" key="8">
    <source>
        <dbReference type="EMBL" id="CAB3259314.1"/>
    </source>
</evidence>
<keyword evidence="1" id="KW-0479">Metal-binding</keyword>
<evidence type="ECO:0000256" key="4">
    <source>
        <dbReference type="ARBA" id="ARBA00022833"/>
    </source>
</evidence>
<sequence length="1429" mass="162813">MPLPWRLNKRMITREDNDAKNSTSNYVSHSHTQTCTRKPSHESESNRHEVKKSNCVPPKGIIFNYNIQKRSTHTTNENKSVTKENENDNHTTIIESNAENNDNSGADDSNIKPNKMYKIVIVDGNIRLAEYDDDDIIEENDEGNKDESDSDVEFIDTDDHLEVNKNNNCSLRKYEIIKEVNTGPEDETNLTPIKPMALTKPMPIVSNQHDNCTVPNILNHNLQSVPPKTYTRRKDNVSFMSMAKLASINGQNSSQNNIHTTKKNLAEARSGKAMVLLPLQKYTSLKKKLADIQKEKEIWIVLETKYKKEKIEAEQRVVKKNTIGVQTGKCHSEELEELNLLKARLAKMFTEAQINMISNSKKLRDIVWSDSEMEKVVFLKQIISQTAYVFLKYKMRFPLPPLSAVKQWMIKKNIYVKPSRKEKIQKPAKTNTRMVGEELNLDNTQIPLPLEPLNSNVHNETQDIHTLQTQTVSETADAVNSIIDDQRPQDVEFGSTLQVYSTLSGPTDAGEQFVYYSYENVNNENDGNDANYLPDDNISTVEEIVHSEVVRPPKKTVAEATLRCRLCMRPFDTDQEVRQHVPLHYYNTYYTSYLDAVKPFVCEFCNESVKHRFDLVHHHRIHLGINSLKCWFPGCTYIGKNVGSLKSHHDSHRARSCRCAECGALFKTRKSLRQHVARRHAARALLRCALCRATCLTLYTYRKHMDSHQRPPRIKCVEAGCEESFYSRASLRKHVSDTHRATARPYRCGRCPRAHYALEAQLNRHLQKHETHKISHCVKCLKVFYDYGEFYTHYMEHKDSEHKCKCTCGQRFFTQEELEEHKLQCTFVSGDNTKKNKKRKRKDKNAENTDQTDTPIKGQTKRRRTIKVKTCSTEQNSVVNEKSYERNITVEQENNEKQVSEENQTFEQDQQERISAEPVISEDIKEKVITLQIKNNQAVIKLANTYPSITNNYMQVVSTTDRQLQKYIVIPKRDQKVLTKSALQQKIIANVGSQQQKVIANVGSQQQKVITNVGSQQQKVIANVGSQQQKVIANVGSQQQKVITNVGSQQQKVITNVGSQQQKVITNVGSQQQKVNTNVGSQKQKIITNASSQQENCFSVSDNQARKVITVPDNHFQKLIVMPKKYQHNVNSISENVSRNVISVPENNLQKVFVVSNEQRNNISQENDSSPPGNQNNIVQVSPNEHKIKNLLTENKGHCPKKLTPIAKGSVLEKTIAMSTIDKIISGPQGNYIKKVLALPIDSPLKKIHTESENPGTESYNPVNRIIGDQDPFQTVTTDHESHVMEVTSDYEISVVPKSSLITHHEGRTKNVKAAPESPLKKVIAIPEMQCQNKLIPICNKNNQKILNSIPIENQVKKVINSNKLVLQIPGTRKLHRVTGITRQQLVAALANRPKKLISISNSINNNHTTKDNQVQESADQPDMPILDY</sequence>
<feature type="compositionally biased region" description="Polar residues" evidence="6">
    <location>
        <begin position="20"/>
        <end position="37"/>
    </location>
</feature>
<evidence type="ECO:0000313" key="9">
    <source>
        <dbReference type="Proteomes" id="UP000494106"/>
    </source>
</evidence>
<dbReference type="Proteomes" id="UP000494106">
    <property type="component" value="Unassembled WGS sequence"/>
</dbReference>
<evidence type="ECO:0000256" key="6">
    <source>
        <dbReference type="SAM" id="MobiDB-lite"/>
    </source>
</evidence>
<dbReference type="InterPro" id="IPR036236">
    <property type="entry name" value="Znf_C2H2_sf"/>
</dbReference>
<feature type="region of interest" description="Disordered" evidence="6">
    <location>
        <begin position="1402"/>
        <end position="1429"/>
    </location>
</feature>
<dbReference type="PANTHER" id="PTHR24379:SF121">
    <property type="entry name" value="C2H2-TYPE DOMAIN-CONTAINING PROTEIN"/>
    <property type="match status" value="1"/>
</dbReference>
<dbReference type="PROSITE" id="PS50157">
    <property type="entry name" value="ZINC_FINGER_C2H2_2"/>
    <property type="match status" value="3"/>
</dbReference>
<organism evidence="8 9">
    <name type="scientific">Arctia plantaginis</name>
    <name type="common">Wood tiger moth</name>
    <name type="synonym">Phalaena plantaginis</name>
    <dbReference type="NCBI Taxonomy" id="874455"/>
    <lineage>
        <taxon>Eukaryota</taxon>
        <taxon>Metazoa</taxon>
        <taxon>Ecdysozoa</taxon>
        <taxon>Arthropoda</taxon>
        <taxon>Hexapoda</taxon>
        <taxon>Insecta</taxon>
        <taxon>Pterygota</taxon>
        <taxon>Neoptera</taxon>
        <taxon>Endopterygota</taxon>
        <taxon>Lepidoptera</taxon>
        <taxon>Glossata</taxon>
        <taxon>Ditrysia</taxon>
        <taxon>Noctuoidea</taxon>
        <taxon>Erebidae</taxon>
        <taxon>Arctiinae</taxon>
        <taxon>Arctia</taxon>
    </lineage>
</organism>
<feature type="region of interest" description="Disordered" evidence="6">
    <location>
        <begin position="12"/>
        <end position="55"/>
    </location>
</feature>
<evidence type="ECO:0000256" key="5">
    <source>
        <dbReference type="PROSITE-ProRule" id="PRU00042"/>
    </source>
</evidence>
<dbReference type="GO" id="GO:0008270">
    <property type="term" value="F:zinc ion binding"/>
    <property type="evidence" value="ECO:0007669"/>
    <property type="project" value="UniProtKB-KW"/>
</dbReference>
<feature type="compositionally biased region" description="Basic and acidic residues" evidence="6">
    <location>
        <begin position="39"/>
        <end position="52"/>
    </location>
</feature>
<name>A0A8S1BH48_ARCPL</name>
<dbReference type="PROSITE" id="PS00028">
    <property type="entry name" value="ZINC_FINGER_C2H2_1"/>
    <property type="match status" value="4"/>
</dbReference>
<gene>
    <name evidence="8" type="ORF">APLA_LOCUS17017</name>
</gene>
<feature type="compositionally biased region" description="Polar residues" evidence="6">
    <location>
        <begin position="90"/>
        <end position="107"/>
    </location>
</feature>
<feature type="compositionally biased region" description="Basic and acidic residues" evidence="6">
    <location>
        <begin position="80"/>
        <end position="89"/>
    </location>
</feature>